<evidence type="ECO:0000313" key="1">
    <source>
        <dbReference type="EMBL" id="MCY9761256.1"/>
    </source>
</evidence>
<dbReference type="RefSeq" id="WP_174807963.1">
    <property type="nucleotide sequence ID" value="NZ_JAMDNK010000031.1"/>
</dbReference>
<protein>
    <submittedName>
        <fullName evidence="1">XkdX family protein</fullName>
    </submittedName>
</protein>
<accession>A0ABT4GXW5</accession>
<reference evidence="1 2" key="1">
    <citation type="submission" date="2022-05" db="EMBL/GenBank/DDBJ databases">
        <title>Genome Sequencing of Bee-Associated Microbes.</title>
        <authorList>
            <person name="Dunlap C."/>
        </authorList>
    </citation>
    <scope>NUCLEOTIDE SEQUENCE [LARGE SCALE GENOMIC DNA]</scope>
    <source>
        <strain evidence="1 2">NRRL B-04010</strain>
    </source>
</reference>
<dbReference type="EMBL" id="JAMDNP010000021">
    <property type="protein sequence ID" value="MCY9761256.1"/>
    <property type="molecule type" value="Genomic_DNA"/>
</dbReference>
<sequence length="46" mass="5549">MWFATVKRFFDTEHPAYTVENLKKFVVAKMITTEQYEEITDIKYVS</sequence>
<comment type="caution">
    <text evidence="1">The sequence shown here is derived from an EMBL/GenBank/DDBJ whole genome shotgun (WGS) entry which is preliminary data.</text>
</comment>
<dbReference type="NCBIfam" id="TIGR01669">
    <property type="entry name" value="phage_XkdX"/>
    <property type="match status" value="1"/>
</dbReference>
<dbReference type="InterPro" id="IPR010022">
    <property type="entry name" value="XkdX"/>
</dbReference>
<gene>
    <name evidence="1" type="ORF">M5X12_11785</name>
</gene>
<dbReference type="Proteomes" id="UP001527181">
    <property type="component" value="Unassembled WGS sequence"/>
</dbReference>
<organism evidence="1 2">
    <name type="scientific">Paenibacillus alvei</name>
    <name type="common">Bacillus alvei</name>
    <dbReference type="NCBI Taxonomy" id="44250"/>
    <lineage>
        <taxon>Bacteria</taxon>
        <taxon>Bacillati</taxon>
        <taxon>Bacillota</taxon>
        <taxon>Bacilli</taxon>
        <taxon>Bacillales</taxon>
        <taxon>Paenibacillaceae</taxon>
        <taxon>Paenibacillus</taxon>
    </lineage>
</organism>
<name>A0ABT4GXW5_PAEAL</name>
<proteinExistence type="predicted"/>
<evidence type="ECO:0000313" key="2">
    <source>
        <dbReference type="Proteomes" id="UP001527181"/>
    </source>
</evidence>
<keyword evidence="2" id="KW-1185">Reference proteome</keyword>
<dbReference type="Pfam" id="PF09693">
    <property type="entry name" value="Phage_XkdX"/>
    <property type="match status" value="1"/>
</dbReference>